<name>A0A7W7YGN6_9BACT</name>
<comment type="caution">
    <text evidence="1">The sequence shown here is derived from an EMBL/GenBank/DDBJ whole genome shotgun (WGS) entry which is preliminary data.</text>
</comment>
<evidence type="ECO:0000313" key="2">
    <source>
        <dbReference type="Proteomes" id="UP000534294"/>
    </source>
</evidence>
<dbReference type="AlphaFoldDB" id="A0A7W7YGN6"/>
<accession>A0A7W7YGN6</accession>
<keyword evidence="2" id="KW-1185">Reference proteome</keyword>
<evidence type="ECO:0000313" key="1">
    <source>
        <dbReference type="EMBL" id="MBB5035851.1"/>
    </source>
</evidence>
<protein>
    <submittedName>
        <fullName evidence="1">Uncharacterized protein</fullName>
    </submittedName>
</protein>
<dbReference type="RefSeq" id="WP_184204311.1">
    <property type="nucleotide sequence ID" value="NZ_JACHIF010000001.1"/>
</dbReference>
<sequence>MRHLLLLGLLGILLSSLPCFGQRLNLKPLDFQPLTGMPWQHHEDVSLEKVLERIFLEPNPAIRHAVLAAYLRLIPVEAFPQTFDLCIRLQGTQWPDDLVALMLPIWAERDPQAAWKRTQTLFSLIGFHWLGLDAWGNPRIQINNLEALRGSSFWLREGLETFPQGLSKSKLPRAERIAILSDFVSRYLAIYGFLPETRKSELPSYTYSDLEEMVSAFQGPDQEFRGTAEAAASKGHEGTFEVLLRRWLVHSPEEAADIVAFAEKVGWPPEQKPSNTGRYVVSQEWLLLWAKIDKAGMMAWVEHVDLNLSPLSARARGLLLGLANQATGQRWLDEAGAKGSGNDDILSDLLMEAAPWAPQLAMEVAVTTSDAETIRNVSESAVYDFQSQSWNTSHMGLGLAKDFPIETLPPSLLVEVIQDWGVLMEQWGDVDVGEAARYGFQFLTQTNLCPQENLIKLFAGDDTFSSDGDMIDRTFCALRSWAILQPDAMKAWIGQQQGADMRAALTWLLENPWGTGELK</sequence>
<dbReference type="Proteomes" id="UP000534294">
    <property type="component" value="Unassembled WGS sequence"/>
</dbReference>
<dbReference type="EMBL" id="JACHIF010000001">
    <property type="protein sequence ID" value="MBB5035851.1"/>
    <property type="molecule type" value="Genomic_DNA"/>
</dbReference>
<gene>
    <name evidence="1" type="ORF">HNQ64_000085</name>
</gene>
<proteinExistence type="predicted"/>
<reference evidence="1 2" key="1">
    <citation type="submission" date="2020-08" db="EMBL/GenBank/DDBJ databases">
        <title>Genomic Encyclopedia of Type Strains, Phase IV (KMG-IV): sequencing the most valuable type-strain genomes for metagenomic binning, comparative biology and taxonomic classification.</title>
        <authorList>
            <person name="Goeker M."/>
        </authorList>
    </citation>
    <scope>NUCLEOTIDE SEQUENCE [LARGE SCALE GENOMIC DNA]</scope>
    <source>
        <strain evidence="1 2">DSM 12251</strain>
    </source>
</reference>
<organism evidence="1 2">
    <name type="scientific">Prosthecobacter dejongeii</name>
    <dbReference type="NCBI Taxonomy" id="48465"/>
    <lineage>
        <taxon>Bacteria</taxon>
        <taxon>Pseudomonadati</taxon>
        <taxon>Verrucomicrobiota</taxon>
        <taxon>Verrucomicrobiia</taxon>
        <taxon>Verrucomicrobiales</taxon>
        <taxon>Verrucomicrobiaceae</taxon>
        <taxon>Prosthecobacter</taxon>
    </lineage>
</organism>